<dbReference type="OrthoDB" id="276948at2759"/>
<protein>
    <submittedName>
        <fullName evidence="1">Uncharacterized protein</fullName>
    </submittedName>
</protein>
<proteinExistence type="predicted"/>
<dbReference type="OMA" id="LMWGTWF"/>
<keyword evidence="2" id="KW-1185">Reference proteome</keyword>
<evidence type="ECO:0000313" key="2">
    <source>
        <dbReference type="Proteomes" id="UP000051952"/>
    </source>
</evidence>
<gene>
    <name evidence="1" type="ORF">BSAL_68855c</name>
</gene>
<evidence type="ECO:0000313" key="1">
    <source>
        <dbReference type="EMBL" id="CUF99740.1"/>
    </source>
</evidence>
<accession>A0A0S4IR07</accession>
<name>A0A0S4IR07_BODSA</name>
<dbReference type="EMBL" id="CYKH01000484">
    <property type="protein sequence ID" value="CUF99740.1"/>
    <property type="molecule type" value="Genomic_DNA"/>
</dbReference>
<dbReference type="AlphaFoldDB" id="A0A0S4IR07"/>
<dbReference type="Proteomes" id="UP000051952">
    <property type="component" value="Unassembled WGS sequence"/>
</dbReference>
<reference evidence="2" key="1">
    <citation type="submission" date="2015-09" db="EMBL/GenBank/DDBJ databases">
        <authorList>
            <consortium name="Pathogen Informatics"/>
        </authorList>
    </citation>
    <scope>NUCLEOTIDE SEQUENCE [LARGE SCALE GENOMIC DNA]</scope>
    <source>
        <strain evidence="2">Lake Konstanz</strain>
    </source>
</reference>
<organism evidence="1 2">
    <name type="scientific">Bodo saltans</name>
    <name type="common">Flagellated protozoan</name>
    <dbReference type="NCBI Taxonomy" id="75058"/>
    <lineage>
        <taxon>Eukaryota</taxon>
        <taxon>Discoba</taxon>
        <taxon>Euglenozoa</taxon>
        <taxon>Kinetoplastea</taxon>
        <taxon>Metakinetoplastina</taxon>
        <taxon>Eubodonida</taxon>
        <taxon>Bodonidae</taxon>
        <taxon>Bodo</taxon>
    </lineage>
</organism>
<dbReference type="VEuPathDB" id="TriTrypDB:BSAL_68855c"/>
<sequence length="266" mass="29743">MLSRSLVRLSRSNGKNRFPSVVSYNRLPWEQLAAHSNQVHAAVSPHYDQILSLASQRKLPQLVKEEHIQIPELHQLRLLPGTVYIMKHSEGGHAQPIPNWEKKLVTDSHATQYYGSVGLLHHLNVAEIATFVSPDLRIYCNAVTVTPSGRQAASDAPLKSSSIGEIGVDGGFTIFQYYRPNRPAAEIVKPLMAFYRHVPTLSVVNDFAGKSWTPRLDAPVRSPTAKVTPNKPFVPPQSYLYGLAERRAVIPGDSYGRRSLMWGNWF</sequence>